<accession>A0A151RJ55</accession>
<dbReference type="Gramene" id="C.cajan_35132.t">
    <property type="protein sequence ID" value="C.cajan_35132.t.cds1"/>
    <property type="gene ID" value="C.cajan_35132"/>
</dbReference>
<dbReference type="Proteomes" id="UP000075243">
    <property type="component" value="Unassembled WGS sequence"/>
</dbReference>
<dbReference type="Gramene" id="C.cajan_35135.t">
    <property type="protein sequence ID" value="C.cajan_35135.t.cds1"/>
    <property type="gene ID" value="C.cajan_35135"/>
</dbReference>
<evidence type="ECO:0000313" key="3">
    <source>
        <dbReference type="EMBL" id="KYP42625.1"/>
    </source>
</evidence>
<comment type="function">
    <text evidence="1">Putative transcription activator involved in regulating light control of development.</text>
</comment>
<reference evidence="2 4" key="1">
    <citation type="journal article" date="2012" name="Nat. Biotechnol.">
        <title>Draft genome sequence of pigeonpea (Cajanus cajan), an orphan legume crop of resource-poor farmers.</title>
        <authorList>
            <person name="Varshney R.K."/>
            <person name="Chen W."/>
            <person name="Li Y."/>
            <person name="Bharti A.K."/>
            <person name="Saxena R.K."/>
            <person name="Schlueter J.A."/>
            <person name="Donoghue M.T."/>
            <person name="Azam S."/>
            <person name="Fan G."/>
            <person name="Whaley A.M."/>
            <person name="Farmer A.D."/>
            <person name="Sheridan J."/>
            <person name="Iwata A."/>
            <person name="Tuteja R."/>
            <person name="Penmetsa R.V."/>
            <person name="Wu W."/>
            <person name="Upadhyaya H.D."/>
            <person name="Yang S.P."/>
            <person name="Shah T."/>
            <person name="Saxena K.B."/>
            <person name="Michael T."/>
            <person name="McCombie W.R."/>
            <person name="Yang B."/>
            <person name="Zhang G."/>
            <person name="Yang H."/>
            <person name="Wang J."/>
            <person name="Spillane C."/>
            <person name="Cook D.R."/>
            <person name="May G.D."/>
            <person name="Xu X."/>
            <person name="Jackson S.A."/>
        </authorList>
    </citation>
    <scope>NUCLEOTIDE SEQUENCE [LARGE SCALE GENOMIC DNA]</scope>
    <source>
        <strain evidence="4">cv. Asha</strain>
    </source>
</reference>
<keyword evidence="1" id="KW-0539">Nucleus</keyword>
<dbReference type="InterPro" id="IPR031052">
    <property type="entry name" value="FHY3/FAR1"/>
</dbReference>
<keyword evidence="4" id="KW-1185">Reference proteome</keyword>
<sequence>MACENVKSPRFFVDFNYGNNGKFILEKFETFWKDVVGRHRLQGNNWILLTYQMRRMSANAYQCDKFFVGIRTTSLCEGVNSCIKMYVRRKNFVVELLYNLG</sequence>
<evidence type="ECO:0000313" key="4">
    <source>
        <dbReference type="Proteomes" id="UP000075243"/>
    </source>
</evidence>
<dbReference type="EMBL" id="KQ483708">
    <property type="protein sequence ID" value="KYP42625.1"/>
    <property type="molecule type" value="Genomic_DNA"/>
</dbReference>
<keyword evidence="1" id="KW-0479">Metal-binding</keyword>
<keyword evidence="1" id="KW-0863">Zinc-finger</keyword>
<organism evidence="2 4">
    <name type="scientific">Cajanus cajan</name>
    <name type="common">Pigeon pea</name>
    <name type="synonym">Cajanus indicus</name>
    <dbReference type="NCBI Taxonomy" id="3821"/>
    <lineage>
        <taxon>Eukaryota</taxon>
        <taxon>Viridiplantae</taxon>
        <taxon>Streptophyta</taxon>
        <taxon>Embryophyta</taxon>
        <taxon>Tracheophyta</taxon>
        <taxon>Spermatophyta</taxon>
        <taxon>Magnoliopsida</taxon>
        <taxon>eudicotyledons</taxon>
        <taxon>Gunneridae</taxon>
        <taxon>Pentapetalae</taxon>
        <taxon>rosids</taxon>
        <taxon>fabids</taxon>
        <taxon>Fabales</taxon>
        <taxon>Fabaceae</taxon>
        <taxon>Papilionoideae</taxon>
        <taxon>50 kb inversion clade</taxon>
        <taxon>NPAAA clade</taxon>
        <taxon>indigoferoid/millettioid clade</taxon>
        <taxon>Phaseoleae</taxon>
        <taxon>Cajanus</taxon>
    </lineage>
</organism>
<dbReference type="EMBL" id="KQ483708">
    <property type="protein sequence ID" value="KYP42622.1"/>
    <property type="molecule type" value="Genomic_DNA"/>
</dbReference>
<dbReference type="PANTHER" id="PTHR31669:SF292">
    <property type="entry name" value="OS02G0262500 PROTEIN"/>
    <property type="match status" value="1"/>
</dbReference>
<gene>
    <name evidence="2" type="ORF">KK1_035952</name>
    <name evidence="3" type="ORF">KK1_035955</name>
</gene>
<dbReference type="GO" id="GO:0005634">
    <property type="term" value="C:nucleus"/>
    <property type="evidence" value="ECO:0007669"/>
    <property type="project" value="UniProtKB-SubCell"/>
</dbReference>
<dbReference type="GO" id="GO:0006355">
    <property type="term" value="P:regulation of DNA-templated transcription"/>
    <property type="evidence" value="ECO:0007669"/>
    <property type="project" value="UniProtKB-UniRule"/>
</dbReference>
<name>A0A151RJ55_CAJCA</name>
<dbReference type="AlphaFoldDB" id="A0A151RJ55"/>
<protein>
    <recommendedName>
        <fullName evidence="1">Protein FAR1-RELATED SEQUENCE</fullName>
    </recommendedName>
</protein>
<keyword evidence="1" id="KW-0862">Zinc</keyword>
<comment type="similarity">
    <text evidence="1">Belongs to the FHY3/FAR1 family.</text>
</comment>
<comment type="subcellular location">
    <subcellularLocation>
        <location evidence="1">Nucleus</location>
    </subcellularLocation>
</comment>
<evidence type="ECO:0000256" key="1">
    <source>
        <dbReference type="RuleBase" id="RU367018"/>
    </source>
</evidence>
<proteinExistence type="inferred from homology"/>
<evidence type="ECO:0000313" key="2">
    <source>
        <dbReference type="EMBL" id="KYP42622.1"/>
    </source>
</evidence>
<dbReference type="GO" id="GO:0008270">
    <property type="term" value="F:zinc ion binding"/>
    <property type="evidence" value="ECO:0007669"/>
    <property type="project" value="UniProtKB-UniRule"/>
</dbReference>
<dbReference type="PANTHER" id="PTHR31669">
    <property type="entry name" value="PROTEIN FAR1-RELATED SEQUENCE 10-RELATED"/>
    <property type="match status" value="1"/>
</dbReference>